<evidence type="ECO:0000313" key="1">
    <source>
        <dbReference type="EMBL" id="JAP59426.1"/>
    </source>
</evidence>
<sequence length="1146" mass="128454">MFSSYTPPRSPRFDEEGGENLVPSFSQESCELNDFTEPSGLDDDCNLFKPVFLEKALRSYLAVDLKVSFVDFPENFSLLWSIISRLNSVKREPSIRTRINGLLLSIYPSFKLLKPESVPLFFQRFFCVLKALDYVHNTSAKLPLSVRRLVTHCTLDVWAIFLKTVEFAPTDFRTYISEAFEVEPRDADPLEYVTGVVFDRLLCTECPESSASEQRLTPCACLSILWMLLIRHGEKASGGWFKYLHRKMMRIRLGKHSETTGCADELRPQCPLVTPFGVVDIEKLWAVYWNILVVSAPIHQLLTTSFSDFAVTTTCSSTLKFATVVWLVRTQFLGDSTPNESSSRQALLSILKLAHTWGPSIDVERSLWLYFSRKLDSKMDLERGSFDSESYAAKLRAITQSELHVSGNFDLFCRLTRLVFPLHPSELFSMFRTALSSLTRIGVRNYFLLLGHLAHSICVGPSPQASSVLDEFVQFVGSLFSLRGELSTMSDDAETKWWLDWEIGRRCAAMQGLQLLLLLILKTAGDLPSLDKAIRKLVHLSTRFRRALITCMQMSLDGSQTKMQGLTQSVSTSKLTGLGWRSELISRSVDFCECLLWPSPDSGLVTDTDTALAYLDSSVLEVVLSAENRASTSFFLRFLEEPRLQSSRGNPDLTAFVWTKLYPKLIDVSSSLPAAALSDPDDGADARLAVDFAEMAVLLTSSLTLRNPAEPPMSIYSAFVLRPSCSFEFRGHYLRLLFGDSDNFSRFYALLVPQSDDNSLSSDSAWNLFIGWLLYRFLYCDSQDTEDQPRIAALLASRFPPELTDFVSIVDPDLALLRLSHRLDTFKSFHERMAYREKIHRHLLSLVCVLCAPVDLSLSTESPTEDIRPELLYVFRAAGTLVQTCASLLYPSPVPCQTSAFERLASCLLLAPQRIFEQSSFVPGQGRVAAQPPPYLVETFRECIGEHLSQFLAGFAQLGYEKDSCLVRLLRDLLIFVYRKIGVSWLASAVIMSPTAAFRAHALRLLSEDVADLFKSRSDTVGAAGQQSTGQVSGELARKLCTSWLEFLRLMTEGTQAPSQRLRDSPYLLLPLSSFLGSSDPSDMSGLQTRCTAAFEPFVADWNGDCDEETRKLIPGAFRQVLRTANPDMKAVFISALQSCDGLLQS</sequence>
<organism evidence="1">
    <name type="scientific">Schistocephalus solidus</name>
    <name type="common">Tapeworm</name>
    <dbReference type="NCBI Taxonomy" id="70667"/>
    <lineage>
        <taxon>Eukaryota</taxon>
        <taxon>Metazoa</taxon>
        <taxon>Spiralia</taxon>
        <taxon>Lophotrochozoa</taxon>
        <taxon>Platyhelminthes</taxon>
        <taxon>Cestoda</taxon>
        <taxon>Eucestoda</taxon>
        <taxon>Diphyllobothriidea</taxon>
        <taxon>Diphyllobothriidae</taxon>
        <taxon>Schistocephalus</taxon>
    </lineage>
</organism>
<accession>A0A0V0J1T6</accession>
<name>A0A0V0J1T6_SCHSO</name>
<reference evidence="1" key="1">
    <citation type="submission" date="2016-01" db="EMBL/GenBank/DDBJ databases">
        <title>Reference transcriptome for the parasite Schistocephalus solidus: insights into the molecular evolution of parasitism.</title>
        <authorList>
            <person name="Hebert F.O."/>
            <person name="Grambauer S."/>
            <person name="Barber I."/>
            <person name="Landry C.R."/>
            <person name="Aubin-Horth N."/>
        </authorList>
    </citation>
    <scope>NUCLEOTIDE SEQUENCE</scope>
</reference>
<protein>
    <recommendedName>
        <fullName evidence="2">Methyl methanesulfonate-sensitivity protein 22-like</fullName>
    </recommendedName>
</protein>
<dbReference type="AlphaFoldDB" id="A0A0V0J1T6"/>
<proteinExistence type="predicted"/>
<gene>
    <name evidence="1" type="ORF">TR97755</name>
</gene>
<dbReference type="EMBL" id="GEEE01003799">
    <property type="protein sequence ID" value="JAP59426.1"/>
    <property type="molecule type" value="Transcribed_RNA"/>
</dbReference>
<evidence type="ECO:0008006" key="2">
    <source>
        <dbReference type="Google" id="ProtNLM"/>
    </source>
</evidence>